<keyword evidence="2" id="KW-1185">Reference proteome</keyword>
<dbReference type="GeneID" id="9061945"/>
<feature type="non-terminal residue" evidence="1">
    <location>
        <position position="1"/>
    </location>
</feature>
<feature type="non-terminal residue" evidence="1">
    <location>
        <position position="50"/>
    </location>
</feature>
<proteinExistence type="predicted"/>
<organism evidence="2">
    <name type="scientific">Perkinsus marinus (strain ATCC 50983 / TXsc)</name>
    <dbReference type="NCBI Taxonomy" id="423536"/>
    <lineage>
        <taxon>Eukaryota</taxon>
        <taxon>Sar</taxon>
        <taxon>Alveolata</taxon>
        <taxon>Perkinsozoa</taxon>
        <taxon>Perkinsea</taxon>
        <taxon>Perkinsida</taxon>
        <taxon>Perkinsidae</taxon>
        <taxon>Perkinsus</taxon>
    </lineage>
</organism>
<sequence length="50" mass="5635">PSGDGSPYPEISWACWQHTLLDGQRTTDHHRPGHGTRRRLLLQSVVGATW</sequence>
<evidence type="ECO:0000313" key="1">
    <source>
        <dbReference type="EMBL" id="EER15061.1"/>
    </source>
</evidence>
<dbReference type="AlphaFoldDB" id="C5KKE9"/>
<dbReference type="Proteomes" id="UP000007800">
    <property type="component" value="Unassembled WGS sequence"/>
</dbReference>
<gene>
    <name evidence="1" type="ORF">Pmar_PMAR023387</name>
</gene>
<protein>
    <submittedName>
        <fullName evidence="1">Uncharacterized protein</fullName>
    </submittedName>
</protein>
<accession>C5KKE9</accession>
<evidence type="ECO:0000313" key="2">
    <source>
        <dbReference type="Proteomes" id="UP000007800"/>
    </source>
</evidence>
<dbReference type="InParanoid" id="C5KKE9"/>
<dbReference type="RefSeq" id="XP_002783265.1">
    <property type="nucleotide sequence ID" value="XM_002783219.1"/>
</dbReference>
<dbReference type="EMBL" id="GG673688">
    <property type="protein sequence ID" value="EER15061.1"/>
    <property type="molecule type" value="Genomic_DNA"/>
</dbReference>
<reference evidence="1 2" key="1">
    <citation type="submission" date="2008-07" db="EMBL/GenBank/DDBJ databases">
        <authorList>
            <person name="El-Sayed N."/>
            <person name="Caler E."/>
            <person name="Inman J."/>
            <person name="Amedeo P."/>
            <person name="Hass B."/>
            <person name="Wortman J."/>
        </authorList>
    </citation>
    <scope>NUCLEOTIDE SEQUENCE [LARGE SCALE GENOMIC DNA]</scope>
    <source>
        <strain evidence="2">ATCC 50983 / TXsc</strain>
    </source>
</reference>
<name>C5KKE9_PERM5</name>